<keyword evidence="4" id="KW-0408">Iron</keyword>
<reference evidence="7" key="1">
    <citation type="journal article" date="2020" name="mSystems">
        <title>Genome- and Community-Level Interaction Insights into Carbon Utilization and Element Cycling Functions of Hydrothermarchaeota in Hydrothermal Sediment.</title>
        <authorList>
            <person name="Zhou Z."/>
            <person name="Liu Y."/>
            <person name="Xu W."/>
            <person name="Pan J."/>
            <person name="Luo Z.H."/>
            <person name="Li M."/>
        </authorList>
    </citation>
    <scope>NUCLEOTIDE SEQUENCE [LARGE SCALE GENOMIC DNA]</scope>
    <source>
        <strain evidence="7">SpSt-767</strain>
    </source>
</reference>
<feature type="domain" description="Radical SAM core" evidence="6">
    <location>
        <begin position="12"/>
        <end position="250"/>
    </location>
</feature>
<keyword evidence="2" id="KW-0949">S-adenosyl-L-methionine</keyword>
<dbReference type="InterPro" id="IPR007197">
    <property type="entry name" value="rSAM"/>
</dbReference>
<dbReference type="InterPro" id="IPR006638">
    <property type="entry name" value="Elp3/MiaA/NifB-like_rSAM"/>
</dbReference>
<dbReference type="GO" id="GO:0003824">
    <property type="term" value="F:catalytic activity"/>
    <property type="evidence" value="ECO:0007669"/>
    <property type="project" value="InterPro"/>
</dbReference>
<dbReference type="AlphaFoldDB" id="A0A7V6DNF3"/>
<sequence length="356" mass="39473">MTFKELVKLALQGGPGFLQLAVTNACNAHCRFCSFPQVPANDRRMADPARLIRSLAAMQQAGIRYLCVTGGEPLLYPALTDCLAQARRRGLETLLVTNGILLTPALVRTFRQVGLHTLIISIDAASETVHDRHRGAPGLASHIKETLPMLHQAGIRTVASVTMSRLIDDVQALLHFVRGLGFTQLTFSYPLTRLASSYLGFADSCLVKFSPAEADHLFAQILDFKERSPVQILNPRVGLEEARRQLQGLPSRFPCLAGFKYFFADWDLQVYRCHFLADTLGSLEEIDRISPIRDGCNACNIDCYRDPSVFQYVAVSLADTLSAWSRGELLQGFRSLFNPANLLSLAALLEGRHWVQ</sequence>
<evidence type="ECO:0000313" key="7">
    <source>
        <dbReference type="EMBL" id="HHS28076.1"/>
    </source>
</evidence>
<dbReference type="EMBL" id="DTGR01000001">
    <property type="protein sequence ID" value="HHS28076.1"/>
    <property type="molecule type" value="Genomic_DNA"/>
</dbReference>
<dbReference type="PROSITE" id="PS51918">
    <property type="entry name" value="RADICAL_SAM"/>
    <property type="match status" value="1"/>
</dbReference>
<evidence type="ECO:0000259" key="6">
    <source>
        <dbReference type="PROSITE" id="PS51918"/>
    </source>
</evidence>
<proteinExistence type="predicted"/>
<gene>
    <name evidence="7" type="ORF">ENV52_00025</name>
</gene>
<dbReference type="SMART" id="SM00729">
    <property type="entry name" value="Elp3"/>
    <property type="match status" value="1"/>
</dbReference>
<name>A0A7V6DNF3_9BACT</name>
<evidence type="ECO:0000256" key="2">
    <source>
        <dbReference type="ARBA" id="ARBA00022691"/>
    </source>
</evidence>
<evidence type="ECO:0000256" key="1">
    <source>
        <dbReference type="ARBA" id="ARBA00001966"/>
    </source>
</evidence>
<evidence type="ECO:0000256" key="4">
    <source>
        <dbReference type="ARBA" id="ARBA00023004"/>
    </source>
</evidence>
<dbReference type="InterPro" id="IPR058240">
    <property type="entry name" value="rSAM_sf"/>
</dbReference>
<protein>
    <submittedName>
        <fullName evidence="7">Radical SAM protein</fullName>
    </submittedName>
</protein>
<keyword evidence="3" id="KW-0479">Metal-binding</keyword>
<dbReference type="SUPFAM" id="SSF102114">
    <property type="entry name" value="Radical SAM enzymes"/>
    <property type="match status" value="1"/>
</dbReference>
<dbReference type="PANTHER" id="PTHR11228">
    <property type="entry name" value="RADICAL SAM DOMAIN PROTEIN"/>
    <property type="match status" value="1"/>
</dbReference>
<keyword evidence="5" id="KW-0411">Iron-sulfur</keyword>
<dbReference type="GO" id="GO:0046872">
    <property type="term" value="F:metal ion binding"/>
    <property type="evidence" value="ECO:0007669"/>
    <property type="project" value="UniProtKB-KW"/>
</dbReference>
<dbReference type="Gene3D" id="3.20.20.70">
    <property type="entry name" value="Aldolase class I"/>
    <property type="match status" value="1"/>
</dbReference>
<dbReference type="InterPro" id="IPR013785">
    <property type="entry name" value="Aldolase_TIM"/>
</dbReference>
<evidence type="ECO:0000256" key="3">
    <source>
        <dbReference type="ARBA" id="ARBA00022723"/>
    </source>
</evidence>
<dbReference type="PANTHER" id="PTHR11228:SF7">
    <property type="entry name" value="PQQA PEPTIDE CYCLASE"/>
    <property type="match status" value="1"/>
</dbReference>
<accession>A0A7V6DNF3</accession>
<comment type="cofactor">
    <cofactor evidence="1">
        <name>[4Fe-4S] cluster</name>
        <dbReference type="ChEBI" id="CHEBI:49883"/>
    </cofactor>
</comment>
<dbReference type="Pfam" id="PF04055">
    <property type="entry name" value="Radical_SAM"/>
    <property type="match status" value="1"/>
</dbReference>
<organism evidence="7">
    <name type="scientific">Desulfobacca acetoxidans</name>
    <dbReference type="NCBI Taxonomy" id="60893"/>
    <lineage>
        <taxon>Bacteria</taxon>
        <taxon>Pseudomonadati</taxon>
        <taxon>Thermodesulfobacteriota</taxon>
        <taxon>Desulfobaccia</taxon>
        <taxon>Desulfobaccales</taxon>
        <taxon>Desulfobaccaceae</taxon>
        <taxon>Desulfobacca</taxon>
    </lineage>
</organism>
<dbReference type="SFLD" id="SFLDG01067">
    <property type="entry name" value="SPASM/twitch_domain_containing"/>
    <property type="match status" value="1"/>
</dbReference>
<dbReference type="InterPro" id="IPR050377">
    <property type="entry name" value="Radical_SAM_PqqE_MftC-like"/>
</dbReference>
<comment type="caution">
    <text evidence="7">The sequence shown here is derived from an EMBL/GenBank/DDBJ whole genome shotgun (WGS) entry which is preliminary data.</text>
</comment>
<evidence type="ECO:0000256" key="5">
    <source>
        <dbReference type="ARBA" id="ARBA00023014"/>
    </source>
</evidence>
<dbReference type="GO" id="GO:0051536">
    <property type="term" value="F:iron-sulfur cluster binding"/>
    <property type="evidence" value="ECO:0007669"/>
    <property type="project" value="UniProtKB-KW"/>
</dbReference>
<dbReference type="SFLD" id="SFLDS00029">
    <property type="entry name" value="Radical_SAM"/>
    <property type="match status" value="1"/>
</dbReference>
<dbReference type="CDD" id="cd01335">
    <property type="entry name" value="Radical_SAM"/>
    <property type="match status" value="1"/>
</dbReference>